<dbReference type="AlphaFoldDB" id="A0A6C0M5S9"/>
<protein>
    <submittedName>
        <fullName evidence="1">50S ribosomal protein L9</fullName>
    </submittedName>
</protein>
<reference evidence="1" key="1">
    <citation type="submission" date="2020-01" db="EMBL/GenBank/DDBJ databases">
        <title>The complete mitocondrion genome of Heveochlorella roystonensis contains a large direct repeat.</title>
        <authorList>
            <person name="Zhang J."/>
        </authorList>
    </citation>
    <scope>NUCLEOTIDE SEQUENCE</scope>
</reference>
<dbReference type="GO" id="GO:0005840">
    <property type="term" value="C:ribosome"/>
    <property type="evidence" value="ECO:0007669"/>
    <property type="project" value="UniProtKB-KW"/>
</dbReference>
<dbReference type="EMBL" id="MN934958">
    <property type="protein sequence ID" value="QHU78342.1"/>
    <property type="molecule type" value="Genomic_DNA"/>
</dbReference>
<gene>
    <name evidence="1" type="primary">rpl9</name>
</gene>
<geneLocation type="mitochondrion" evidence="1"/>
<dbReference type="RefSeq" id="YP_009733046.1">
    <property type="nucleotide sequence ID" value="NC_046060.1"/>
</dbReference>
<keyword evidence="1" id="KW-0689">Ribosomal protein</keyword>
<accession>A0A6C0M5S9</accession>
<proteinExistence type="predicted"/>
<keyword evidence="1" id="KW-0687">Ribonucleoprotein</keyword>
<name>A0A6C0M5S9_9CHLO</name>
<organism evidence="1">
    <name type="scientific">Jaagichlorella roystonensis</name>
    <dbReference type="NCBI Taxonomy" id="1052852"/>
    <lineage>
        <taxon>Eukaryota</taxon>
        <taxon>Viridiplantae</taxon>
        <taxon>Chlorophyta</taxon>
        <taxon>core chlorophytes</taxon>
        <taxon>Trebouxiophyceae</taxon>
        <taxon>Watanabeales</taxon>
        <taxon>Watanabeaceae</taxon>
        <taxon>Jaagichlorella</taxon>
    </lineage>
</organism>
<dbReference type="GeneID" id="44153574"/>
<sequence length="120" mass="13268">MMHRCVTTIDHGSAMMHHSRGEIDLSSGVMYCCVTTIDQGSAMVYPSREEIDLSSSGGVMLCCVTTIDYEEAMHHGGAMIDRCYTTMHHSSRGGVIDPSSRGMHHLINQVIDQNFALMHH</sequence>
<keyword evidence="1" id="KW-0496">Mitochondrion</keyword>
<dbReference type="RefSeq" id="YP_009733002.1">
    <property type="nucleotide sequence ID" value="NC_046060.1"/>
</dbReference>
<dbReference type="GeneID" id="44153528"/>
<evidence type="ECO:0000313" key="1">
    <source>
        <dbReference type="EMBL" id="QHU78342.1"/>
    </source>
</evidence>
<dbReference type="EMBL" id="MN934958">
    <property type="protein sequence ID" value="QHU78298.1"/>
    <property type="molecule type" value="Genomic_DNA"/>
</dbReference>